<evidence type="ECO:0000313" key="2">
    <source>
        <dbReference type="Proteomes" id="UP000053226"/>
    </source>
</evidence>
<comment type="caution">
    <text evidence="1">The sequence shown here is derived from an EMBL/GenBank/DDBJ whole genome shotgun (WGS) entry which is preliminary data.</text>
</comment>
<proteinExistence type="predicted"/>
<evidence type="ECO:0000313" key="1">
    <source>
        <dbReference type="EMBL" id="KPD02520.1"/>
    </source>
</evidence>
<reference evidence="1 2" key="1">
    <citation type="submission" date="2015-07" db="EMBL/GenBank/DDBJ databases">
        <title>ATOL: Assembling a taxonomically balanced genome-scale reconstruction of the evolutionary history of the Enterobacteriaceae.</title>
        <authorList>
            <person name="Plunkett G.III."/>
            <person name="Neeno-Eckwall E.C."/>
            <person name="Glasner J.D."/>
            <person name="Perna N.T."/>
        </authorList>
    </citation>
    <scope>NUCLEOTIDE SEQUENCE [LARGE SCALE GENOMIC DNA]</scope>
    <source>
        <strain evidence="1 2">ATCC 35017</strain>
    </source>
</reference>
<dbReference type="EMBL" id="LGAA01000018">
    <property type="protein sequence ID" value="KPD02520.1"/>
    <property type="molecule type" value="Genomic_DNA"/>
</dbReference>
<keyword evidence="2" id="KW-1185">Reference proteome</keyword>
<dbReference type="Proteomes" id="UP000053226">
    <property type="component" value="Unassembled WGS sequence"/>
</dbReference>
<protein>
    <submittedName>
        <fullName evidence="1">Uncharacterized protein</fullName>
    </submittedName>
</protein>
<dbReference type="AlphaFoldDB" id="A0A0N0IA10"/>
<gene>
    <name evidence="1" type="ORF">M992_1673</name>
</gene>
<sequence>MPLCGPGAPVCAIAVVLLGGTAGGIAGSVVADSLDDEIEEFTKWGIH</sequence>
<organism evidence="1 2">
    <name type="scientific">Moellerella wisconsensis ATCC 35017</name>
    <dbReference type="NCBI Taxonomy" id="1354267"/>
    <lineage>
        <taxon>Bacteria</taxon>
        <taxon>Pseudomonadati</taxon>
        <taxon>Pseudomonadota</taxon>
        <taxon>Gammaproteobacteria</taxon>
        <taxon>Enterobacterales</taxon>
        <taxon>Morganellaceae</taxon>
        <taxon>Moellerella</taxon>
    </lineage>
</organism>
<name>A0A0N0IA10_9GAMM</name>
<accession>A0A0N0IA10</accession>